<dbReference type="PANTHER" id="PTHR33744">
    <property type="entry name" value="CARBOHYDRATE DIACID REGULATOR"/>
    <property type="match status" value="1"/>
</dbReference>
<dbReference type="Pfam" id="PF13556">
    <property type="entry name" value="HTH_30"/>
    <property type="match status" value="1"/>
</dbReference>
<organism evidence="3 4">
    <name type="scientific">Anaerobiospirillum thomasii</name>
    <dbReference type="NCBI Taxonomy" id="179995"/>
    <lineage>
        <taxon>Bacteria</taxon>
        <taxon>Pseudomonadati</taxon>
        <taxon>Pseudomonadota</taxon>
        <taxon>Gammaproteobacteria</taxon>
        <taxon>Aeromonadales</taxon>
        <taxon>Succinivibrionaceae</taxon>
        <taxon>Anaerobiospirillum</taxon>
    </lineage>
</organism>
<gene>
    <name evidence="3" type="primary">cdaR</name>
    <name evidence="3" type="ORF">NCTC13093_00386</name>
</gene>
<accession>A0A2X0V559</accession>
<dbReference type="Proteomes" id="UP000250086">
    <property type="component" value="Unassembled WGS sequence"/>
</dbReference>
<dbReference type="PANTHER" id="PTHR33744:SF15">
    <property type="entry name" value="CARBOHYDRATE DIACID REGULATOR"/>
    <property type="match status" value="1"/>
</dbReference>
<dbReference type="InterPro" id="IPR042070">
    <property type="entry name" value="PucR_C-HTH_sf"/>
</dbReference>
<protein>
    <submittedName>
        <fullName evidence="3">Sugar diacid regulator</fullName>
    </submittedName>
</protein>
<dbReference type="InterPro" id="IPR025736">
    <property type="entry name" value="PucR_C-HTH_dom"/>
</dbReference>
<reference evidence="3 4" key="1">
    <citation type="submission" date="2018-06" db="EMBL/GenBank/DDBJ databases">
        <authorList>
            <consortium name="Pathogen Informatics"/>
            <person name="Doyle S."/>
        </authorList>
    </citation>
    <scope>NUCLEOTIDE SEQUENCE [LARGE SCALE GENOMIC DNA]</scope>
    <source>
        <strain evidence="3 4">NCTC13093</strain>
    </source>
</reference>
<evidence type="ECO:0000259" key="2">
    <source>
        <dbReference type="Pfam" id="PF13556"/>
    </source>
</evidence>
<dbReference type="RefSeq" id="WP_113743219.1">
    <property type="nucleotide sequence ID" value="NZ_UAPV01000001.1"/>
</dbReference>
<keyword evidence="4" id="KW-1185">Reference proteome</keyword>
<dbReference type="AlphaFoldDB" id="A0A2X0V559"/>
<evidence type="ECO:0000313" key="3">
    <source>
        <dbReference type="EMBL" id="SPT69023.1"/>
    </source>
</evidence>
<sequence>MILSYKLANEIVQRAMSIIHHNVNVIDKNGVIVASGDARRVGKIHDIGKEVALTKKRICVYAEQENESGGSNSVVSGINHPIIVDNELQFVVGVTGNPNEIVRYSELAFITAELLAKQAIENEHINWTTRIKDLQFVSLLNNKSLRSSLSCSKYKDIERSYNLPQYPLIMKVEVDDSYLLFVSEIIRKITQILGHENFGVVEQNLFFVLAKERDTLEQIIKEIDDIALKLKTRILFCKSFCAIDLESLISSIRLGIFSLNEGYNSSGSVISINSQSIINYLLHGEPCKEYFDYILSEILKSSKGEELIKTIRCYLHNNLEILKTTNELGIHRNTLQNRFKHIKELTNLDINKFDHLQIFHFAVRYP</sequence>
<evidence type="ECO:0000313" key="4">
    <source>
        <dbReference type="Proteomes" id="UP000250086"/>
    </source>
</evidence>
<dbReference type="InterPro" id="IPR008599">
    <property type="entry name" value="Diacid_rec"/>
</dbReference>
<evidence type="ECO:0000259" key="1">
    <source>
        <dbReference type="Pfam" id="PF05651"/>
    </source>
</evidence>
<dbReference type="InterPro" id="IPR051448">
    <property type="entry name" value="CdaR-like_regulators"/>
</dbReference>
<feature type="domain" description="Putative sugar diacid recognition" evidence="1">
    <location>
        <begin position="4"/>
        <end position="133"/>
    </location>
</feature>
<feature type="domain" description="PucR C-terminal helix-turn-helix" evidence="2">
    <location>
        <begin position="307"/>
        <end position="364"/>
    </location>
</feature>
<name>A0A2X0V559_9GAMM</name>
<dbReference type="EMBL" id="UAPV01000001">
    <property type="protein sequence ID" value="SPT69023.1"/>
    <property type="molecule type" value="Genomic_DNA"/>
</dbReference>
<dbReference type="Gene3D" id="1.10.10.2840">
    <property type="entry name" value="PucR C-terminal helix-turn-helix domain"/>
    <property type="match status" value="1"/>
</dbReference>
<proteinExistence type="predicted"/>
<dbReference type="Pfam" id="PF05651">
    <property type="entry name" value="Diacid_rec"/>
    <property type="match status" value="1"/>
</dbReference>